<dbReference type="OrthoDB" id="9809275at2"/>
<name>A0A0M6XMZ7_9RHOB</name>
<proteinExistence type="predicted"/>
<dbReference type="Proteomes" id="UP000048908">
    <property type="component" value="Unassembled WGS sequence"/>
</dbReference>
<organism evidence="2 3">
    <name type="scientific">Jannaschia rubra</name>
    <dbReference type="NCBI Taxonomy" id="282197"/>
    <lineage>
        <taxon>Bacteria</taxon>
        <taxon>Pseudomonadati</taxon>
        <taxon>Pseudomonadota</taxon>
        <taxon>Alphaproteobacteria</taxon>
        <taxon>Rhodobacterales</taxon>
        <taxon>Roseobacteraceae</taxon>
        <taxon>Jannaschia</taxon>
    </lineage>
</organism>
<dbReference type="InterPro" id="IPR002575">
    <property type="entry name" value="Aminoglycoside_PTrfase"/>
</dbReference>
<dbReference type="Gene3D" id="3.90.1200.10">
    <property type="match status" value="1"/>
</dbReference>
<reference evidence="2 3" key="1">
    <citation type="submission" date="2015-07" db="EMBL/GenBank/DDBJ databases">
        <authorList>
            <person name="Noorani M."/>
        </authorList>
    </citation>
    <scope>NUCLEOTIDE SEQUENCE [LARGE SCALE GENOMIC DNA]</scope>
    <source>
        <strain evidence="2 3">CECT 5088</strain>
    </source>
</reference>
<dbReference type="RefSeq" id="WP_055681917.1">
    <property type="nucleotide sequence ID" value="NZ_CXPG01000014.1"/>
</dbReference>
<feature type="domain" description="Aminoglycoside phosphotransferase" evidence="1">
    <location>
        <begin position="24"/>
        <end position="251"/>
    </location>
</feature>
<dbReference type="GO" id="GO:0016301">
    <property type="term" value="F:kinase activity"/>
    <property type="evidence" value="ECO:0007669"/>
    <property type="project" value="UniProtKB-KW"/>
</dbReference>
<dbReference type="EMBL" id="CXPG01000014">
    <property type="protein sequence ID" value="CTQ32459.1"/>
    <property type="molecule type" value="Genomic_DNA"/>
</dbReference>
<keyword evidence="3" id="KW-1185">Reference proteome</keyword>
<dbReference type="InterPro" id="IPR011009">
    <property type="entry name" value="Kinase-like_dom_sf"/>
</dbReference>
<gene>
    <name evidence="2" type="ORF">JAN5088_01230</name>
</gene>
<accession>A0A0M6XMZ7</accession>
<protein>
    <submittedName>
        <fullName evidence="2">Putative phosphotransferase related to Ser/Thr protein kinases</fullName>
    </submittedName>
</protein>
<dbReference type="SUPFAM" id="SSF56112">
    <property type="entry name" value="Protein kinase-like (PK-like)"/>
    <property type="match status" value="1"/>
</dbReference>
<evidence type="ECO:0000313" key="3">
    <source>
        <dbReference type="Proteomes" id="UP000048908"/>
    </source>
</evidence>
<keyword evidence="2" id="KW-0418">Kinase</keyword>
<dbReference type="STRING" id="282197.SAMN04488517_101394"/>
<dbReference type="Pfam" id="PF01636">
    <property type="entry name" value="APH"/>
    <property type="match status" value="1"/>
</dbReference>
<dbReference type="AlphaFoldDB" id="A0A0M6XMZ7"/>
<evidence type="ECO:0000313" key="2">
    <source>
        <dbReference type="EMBL" id="CTQ32459.1"/>
    </source>
</evidence>
<dbReference type="Gene3D" id="3.30.200.20">
    <property type="entry name" value="Phosphorylase Kinase, domain 1"/>
    <property type="match status" value="1"/>
</dbReference>
<sequence length="340" mass="37087">MTDRAATIAAFLDAAGWGAARRVPLAGDASLRRYERLHRGRDTAMLMDAPPETGEDVRPFLRIGDWLSVRGFSAPAVLARDPDAGLLLLEDLGDDLLARHAAARPEDEPRLYAAAGDLLAHLHRQAPPDLPSYPDQMPDLAATVFDWYAPKARDRRGALRDALRDAIERTLTGPQILVHRDFHAENLLWLPNRDGPARIGLLDHQDAMRGPAAYDLASLIHDPRRSVTPAAQQAATGAYLAATGTDPDALAAQIAVCSVQRSLRIIGRVFTRLCLHSGRTSYLRFIPPTYATLQRELRHPALTEVRAVLDGHLPEPDAAWLSDTAARAGTLRGRDHAGAP</sequence>
<keyword evidence="2" id="KW-0808">Transferase</keyword>
<evidence type="ECO:0000259" key="1">
    <source>
        <dbReference type="Pfam" id="PF01636"/>
    </source>
</evidence>